<proteinExistence type="predicted"/>
<dbReference type="Gene3D" id="3.30.70.270">
    <property type="match status" value="1"/>
</dbReference>
<gene>
    <name evidence="2" type="primary">G6pc2</name>
    <name evidence="2" type="ORF">T02_8709</name>
</gene>
<dbReference type="SUPFAM" id="SSF56672">
    <property type="entry name" value="DNA/RNA polymerases"/>
    <property type="match status" value="1"/>
</dbReference>
<dbReference type="InterPro" id="IPR041577">
    <property type="entry name" value="RT_RNaseH_2"/>
</dbReference>
<dbReference type="EMBL" id="JYDW01000075">
    <property type="protein sequence ID" value="KRZ57417.1"/>
    <property type="molecule type" value="Genomic_DNA"/>
</dbReference>
<organism evidence="2 3">
    <name type="scientific">Trichinella nativa</name>
    <dbReference type="NCBI Taxonomy" id="6335"/>
    <lineage>
        <taxon>Eukaryota</taxon>
        <taxon>Metazoa</taxon>
        <taxon>Ecdysozoa</taxon>
        <taxon>Nematoda</taxon>
        <taxon>Enoplea</taxon>
        <taxon>Dorylaimia</taxon>
        <taxon>Trichinellida</taxon>
        <taxon>Trichinellidae</taxon>
        <taxon>Trichinella</taxon>
    </lineage>
</organism>
<dbReference type="InterPro" id="IPR051320">
    <property type="entry name" value="Viral_Replic_Matur_Polypro"/>
</dbReference>
<accession>A0A0V1LD33</accession>
<dbReference type="AlphaFoldDB" id="A0A0V1LD33"/>
<dbReference type="PANTHER" id="PTHR33064">
    <property type="entry name" value="POL PROTEIN"/>
    <property type="match status" value="1"/>
</dbReference>
<dbReference type="Pfam" id="PF17919">
    <property type="entry name" value="RT_RNaseH_2"/>
    <property type="match status" value="1"/>
</dbReference>
<sequence>MPVLTHTTTTFKSDCLFLRTKSSLNHLRSSVSQNPSPFPIRESLYKLQTGSEAHDYRLFSKINRFTLLDAYPLAKINVMVQAISNYRFFSTVDLKTGGRLYQFKRIPFGVTNGATCFQRVMDNILRVEKLKDFCLQRSLRNTINAYKDKCEFTKTQIKLLGYIIEQGTLKPDPERFKPLQVSLRRVLEMFAAYSQWIPRFSEKIPALARCTKYPLPQPVVDAFKALIKDILNSVVTAIDDELQFTVETDASDHAIAATLNLFGKPVSFFSKMLSNSEQRHSSGEKKACTVVDCITSAALSTV</sequence>
<comment type="caution">
    <text evidence="2">The sequence shown here is derived from an EMBL/GenBank/DDBJ whole genome shotgun (WGS) entry which is preliminary data.</text>
</comment>
<name>A0A0V1LD33_9BILA</name>
<dbReference type="PANTHER" id="PTHR33064:SF37">
    <property type="entry name" value="RIBONUCLEASE H"/>
    <property type="match status" value="1"/>
</dbReference>
<reference evidence="2 3" key="1">
    <citation type="submission" date="2015-05" db="EMBL/GenBank/DDBJ databases">
        <title>Evolution of Trichinella species and genotypes.</title>
        <authorList>
            <person name="Korhonen P.K."/>
            <person name="Edoardo P."/>
            <person name="Giuseppe L.R."/>
            <person name="Gasser R.B."/>
        </authorList>
    </citation>
    <scope>NUCLEOTIDE SEQUENCE [LARGE SCALE GENOMIC DNA]</scope>
    <source>
        <strain evidence="2">ISS10</strain>
    </source>
</reference>
<dbReference type="InterPro" id="IPR043128">
    <property type="entry name" value="Rev_trsase/Diguanyl_cyclase"/>
</dbReference>
<keyword evidence="3" id="KW-1185">Reference proteome</keyword>
<dbReference type="InterPro" id="IPR043502">
    <property type="entry name" value="DNA/RNA_pol_sf"/>
</dbReference>
<evidence type="ECO:0000313" key="3">
    <source>
        <dbReference type="Proteomes" id="UP000054721"/>
    </source>
</evidence>
<evidence type="ECO:0000313" key="2">
    <source>
        <dbReference type="EMBL" id="KRZ57417.1"/>
    </source>
</evidence>
<dbReference type="OrthoDB" id="6430458at2759"/>
<protein>
    <submittedName>
        <fullName evidence="2">Retrovirus-related Pol polyprotein from transposon</fullName>
    </submittedName>
</protein>
<evidence type="ECO:0000259" key="1">
    <source>
        <dbReference type="Pfam" id="PF17919"/>
    </source>
</evidence>
<feature type="domain" description="Reverse transcriptase/retrotransposon-derived protein RNase H-like" evidence="1">
    <location>
        <begin position="221"/>
        <end position="295"/>
    </location>
</feature>
<dbReference type="Proteomes" id="UP000054721">
    <property type="component" value="Unassembled WGS sequence"/>
</dbReference>